<feature type="transmembrane region" description="Helical" evidence="1">
    <location>
        <begin position="74"/>
        <end position="91"/>
    </location>
</feature>
<feature type="transmembrane region" description="Helical" evidence="1">
    <location>
        <begin position="335"/>
        <end position="357"/>
    </location>
</feature>
<feature type="transmembrane region" description="Helical" evidence="1">
    <location>
        <begin position="443"/>
        <end position="465"/>
    </location>
</feature>
<feature type="transmembrane region" description="Helical" evidence="1">
    <location>
        <begin position="282"/>
        <end position="300"/>
    </location>
</feature>
<feature type="transmembrane region" description="Helical" evidence="1">
    <location>
        <begin position="155"/>
        <end position="177"/>
    </location>
</feature>
<keyword evidence="3" id="KW-1185">Reference proteome</keyword>
<evidence type="ECO:0000313" key="2">
    <source>
        <dbReference type="EMBL" id="MEQ6890099.1"/>
    </source>
</evidence>
<keyword evidence="1" id="KW-0472">Membrane</keyword>
<sequence length="539" mass="57297">MSPYWLLPAFLLLSFELRLADTLSFHAALACSPLAAMAGDRLGWRGVGLVAVGGLLLPVGLYTPLGGFPARLDIYLVSLALAALLATRWPVPDLARTFRPSAGLFTVLALLPLHVVVAREGLDSGVMVVVSVGLLPLLFFLLFLLGWARAPAVPVLAPLGLATAAGIALALLDGAVLELPSRLHYRLDTPADFLTGAACFLAGRYARLLVLEEASDRALPRRPLVPLALLLTLWGGYPAWQALVERSVEHATLVDQFAPVGSALALPLAALLAGWRYRWRGIAGLMLIAAAVEAAGAMLAWASANLGTLVVVIAFGALGNGLRDRRDGTRTAWPSGSRAGLFLAGMVSLPLILGLELDEVRDLAILALGVAALLALPFVFRVLLRRAGLWLSETSRRGWMALTGLTLLLLGLLPHLQEALGALGAVLAVIGFGEAWGWRSDEAVIIGLGVLAYLAMLLTAVGAVLRRLPAVLASARELTRWWKTHRQQGHQVATADAMESDSATATWLPRLARGIGWIRNALILAAVVMALLLMMDELF</sequence>
<keyword evidence="1" id="KW-0812">Transmembrane</keyword>
<organism evidence="2 3">
    <name type="scientific">Halomonas pelophila</name>
    <dbReference type="NCBI Taxonomy" id="3151122"/>
    <lineage>
        <taxon>Bacteria</taxon>
        <taxon>Pseudomonadati</taxon>
        <taxon>Pseudomonadota</taxon>
        <taxon>Gammaproteobacteria</taxon>
        <taxon>Oceanospirillales</taxon>
        <taxon>Halomonadaceae</taxon>
        <taxon>Halomonas</taxon>
    </lineage>
</organism>
<comment type="caution">
    <text evidence="2">The sequence shown here is derived from an EMBL/GenBank/DDBJ whole genome shotgun (WGS) entry which is preliminary data.</text>
</comment>
<feature type="transmembrane region" description="Helical" evidence="1">
    <location>
        <begin position="256"/>
        <end position="275"/>
    </location>
</feature>
<name>A0ABV1N8N3_9GAMM</name>
<gene>
    <name evidence="2" type="ORF">ABE957_15615</name>
</gene>
<feature type="transmembrane region" description="Helical" evidence="1">
    <location>
        <begin position="363"/>
        <end position="384"/>
    </location>
</feature>
<dbReference type="EMBL" id="JBEGCI010000016">
    <property type="protein sequence ID" value="MEQ6890099.1"/>
    <property type="molecule type" value="Genomic_DNA"/>
</dbReference>
<feature type="transmembrane region" description="Helical" evidence="1">
    <location>
        <begin position="97"/>
        <end position="118"/>
    </location>
</feature>
<feature type="transmembrane region" description="Helical" evidence="1">
    <location>
        <begin position="125"/>
        <end position="149"/>
    </location>
</feature>
<evidence type="ECO:0000256" key="1">
    <source>
        <dbReference type="SAM" id="Phobius"/>
    </source>
</evidence>
<keyword evidence="1" id="KW-1133">Transmembrane helix</keyword>
<proteinExistence type="predicted"/>
<feature type="transmembrane region" description="Helical" evidence="1">
    <location>
        <begin position="306"/>
        <end position="323"/>
    </location>
</feature>
<reference evidence="2 3" key="1">
    <citation type="submission" date="2024-05" db="EMBL/GenBank/DDBJ databases">
        <title>Halomonas sp. CS7 16S ribosomal RNA gene Genome sequencing and assembly.</title>
        <authorList>
            <person name="Yook S."/>
        </authorList>
    </citation>
    <scope>NUCLEOTIDE SEQUENCE [LARGE SCALE GENOMIC DNA]</scope>
    <source>
        <strain evidence="2 3">CS7</strain>
    </source>
</reference>
<accession>A0ABV1N8N3</accession>
<feature type="transmembrane region" description="Helical" evidence="1">
    <location>
        <begin position="224"/>
        <end position="244"/>
    </location>
</feature>
<evidence type="ECO:0008006" key="4">
    <source>
        <dbReference type="Google" id="ProtNLM"/>
    </source>
</evidence>
<evidence type="ECO:0000313" key="3">
    <source>
        <dbReference type="Proteomes" id="UP001472978"/>
    </source>
</evidence>
<dbReference type="RefSeq" id="WP_349759591.1">
    <property type="nucleotide sequence ID" value="NZ_JBEGCI010000016.1"/>
</dbReference>
<feature type="transmembrane region" description="Helical" evidence="1">
    <location>
        <begin position="44"/>
        <end position="62"/>
    </location>
</feature>
<dbReference type="Proteomes" id="UP001472978">
    <property type="component" value="Unassembled WGS sequence"/>
</dbReference>
<feature type="transmembrane region" description="Helical" evidence="1">
    <location>
        <begin position="517"/>
        <end position="535"/>
    </location>
</feature>
<protein>
    <recommendedName>
        <fullName evidence="4">NADH:quinone oxidoreductase/Mrp antiporter membrane subunit domain-containing protein</fullName>
    </recommendedName>
</protein>